<evidence type="ECO:0000313" key="25">
    <source>
        <dbReference type="Proteomes" id="UP000034947"/>
    </source>
</evidence>
<dbReference type="InterPro" id="IPR027417">
    <property type="entry name" value="P-loop_NTPase"/>
</dbReference>
<dbReference type="Pfam" id="PF00271">
    <property type="entry name" value="Helicase_C"/>
    <property type="match status" value="1"/>
</dbReference>
<organism evidence="24 25">
    <name type="scientific">Aspergillus ochraceoroseus</name>
    <dbReference type="NCBI Taxonomy" id="138278"/>
    <lineage>
        <taxon>Eukaryota</taxon>
        <taxon>Fungi</taxon>
        <taxon>Dikarya</taxon>
        <taxon>Ascomycota</taxon>
        <taxon>Pezizomycotina</taxon>
        <taxon>Eurotiomycetes</taxon>
        <taxon>Eurotiomycetidae</taxon>
        <taxon>Eurotiales</taxon>
        <taxon>Aspergillaceae</taxon>
        <taxon>Aspergillus</taxon>
        <taxon>Aspergillus subgen. Nidulantes</taxon>
    </lineage>
</organism>
<proteinExistence type="inferred from homology"/>
<keyword evidence="15" id="KW-0413">Isomerase</keyword>
<dbReference type="Pfam" id="PF04142">
    <property type="entry name" value="Nuc_sug_transp"/>
    <property type="match status" value="1"/>
</dbReference>
<dbReference type="GO" id="GO:0000139">
    <property type="term" value="C:Golgi membrane"/>
    <property type="evidence" value="ECO:0007669"/>
    <property type="project" value="InterPro"/>
</dbReference>
<keyword evidence="16" id="KW-0469">Meiosis</keyword>
<sequence length="1504" mass="166472">MQLTAQYTTFVLLAHYSRIMPPTGGKRYLTSTAVFFSEVIKLAVSLTVALYEVSKTAPPSVPATSLLLSLTAAVFSGDSWKLAIPAGLYTLANSLQYIALSNLQAATFQVSYQLQLIVSSIFGLVLLKRTISPRKWALMLLLLLGVGLAQIPNGSLDENALEHAASHFDFPRSLEEWKSVKLNGGNLHKRSATYEGIQEDLLTATPQLNAAVGLLAAIAACGASGVAGVYFEKVLKDSVKATSLWIRNVQLAIYSIFPALFIGVVFLDGEKIATGGLFDGYNWVVWSTILVQAVGGITASFCTGCAYADSTNVASATSIVVTTVASVWLFEFEPTLSFLIGTFAVLVATYLSDNPNSGSVQVKRQVLRPPPIRIERFDKDSKSAEASPSSSPNEISIKLPSTPFLSDAGISTSRPTSPGHARIGNSRTGGFPTSGQPQSSRIIDQKLIDGAQTPPALDTSQKQKFQLFYPDSGFIPAGEDGYNDDLQLDAFDLELLAHTDEPSGSIQSSSNTDHHSTYHQRQEHPPTQATLHRTLGSSSSDVDIGDASSALTRLQNGRAAAPFRDQDITTRRSHQDSQFRFTGLGTPHSYDNPDISSTMSSGKNTVFQNLPVSSRGIVLVSLRELPDNYRSLFHFPVFNAVQSKCFQSVYRSDDNLVLAAPTGSGKTVVMELAICRLLNNLKDERFKVIYQAPTKSLCSERFRDWNRKFHALGLQCAELTGDTDQTQLRHVQNSQIIVTTPEKWDSMTRKWKDHARLMQLVKLFLIDEVHTLKEARGATLEAVVSRMKSIGSTVRFIALSATIPNSEDIATWLGRNSTNQHVPAQREHFDEEFRPVKLQKVVYGYQSHSNDFAFDKMCNSKLLDIITTHSCRKPIMIFCCTRNSAVATAKELARLWSISNPPARLWKGLNKPMEVKNLDLKTTVSAGVGFHHAGLDAADRHQVENGFLGGQISIICCTSTLAVGVNLPCHLVIIKNTVGWQDGCCQEYSDLEIMQMLGRAGRPQFDDSATAVILTRKERVSHYEKLVSGSESLESCLHLNLIDHLNAEIGLGTVTDIESAIRWLAGTFLFVRLRRNPTHYQLREGANQDDEDEMLRQICQKDIKLLQECGLVTLEGLRSTPFGDAMARYYVRFKTMQSFLALNKQAGIAQILSAISEAEEFHNARLKVGEKTLYKEINRSPDISIPIKVDIALPAHKVSLLIQSELGAVEFPDGEQFQKYKFAFQQDKNFVFSHVNRLIRCIIDCQVHLQDSVTAMNALELARSLAAKVWDRSPLQIKQIEQVGVVAVRKLAANGITSIETLEETEPHQIDMILSRNPPFGVKLRGRLADFPKLRVSVKMTGKDVRPGPIAKIRFKAEIGFINEKCPKFFQRRPVHVCFLAEISDGYLIDFRRISVSGIQNSHEILLIAELKSPTQFVTCHVMCDEIAMMHCLFEQRPKFLNNGNNEEPHRASGSATSIGYPKATGKEIKMKEKIKGNHETYKEPTRLDNGLRACNHKCKDKLT</sequence>
<feature type="transmembrane region" description="Helical" evidence="21">
    <location>
        <begin position="313"/>
        <end position="330"/>
    </location>
</feature>
<dbReference type="GO" id="GO:0015165">
    <property type="term" value="F:pyrimidine nucleotide-sugar transmembrane transporter activity"/>
    <property type="evidence" value="ECO:0007669"/>
    <property type="project" value="InterPro"/>
</dbReference>
<dbReference type="Pfam" id="PF00270">
    <property type="entry name" value="DEAD"/>
    <property type="match status" value="1"/>
</dbReference>
<dbReference type="SUPFAM" id="SSF46785">
    <property type="entry name" value="Winged helix' DNA-binding domain"/>
    <property type="match status" value="1"/>
</dbReference>
<dbReference type="FunFam" id="1.10.3380.10:FF:000012">
    <property type="entry name" value="DEAD/DEAH box DNA helicase"/>
    <property type="match status" value="1"/>
</dbReference>
<keyword evidence="6" id="KW-0547">Nucleotide-binding</keyword>
<feature type="region of interest" description="Disordered" evidence="20">
    <location>
        <begin position="1444"/>
        <end position="1463"/>
    </location>
</feature>
<evidence type="ECO:0000256" key="12">
    <source>
        <dbReference type="ARBA" id="ARBA00022840"/>
    </source>
</evidence>
<keyword evidence="13 21" id="KW-1133">Transmembrane helix</keyword>
<dbReference type="SMART" id="SM00973">
    <property type="entry name" value="Sec63"/>
    <property type="match status" value="1"/>
</dbReference>
<feature type="transmembrane region" description="Helical" evidence="21">
    <location>
        <begin position="136"/>
        <end position="152"/>
    </location>
</feature>
<evidence type="ECO:0000259" key="22">
    <source>
        <dbReference type="PROSITE" id="PS51192"/>
    </source>
</evidence>
<dbReference type="InterPro" id="IPR014001">
    <property type="entry name" value="Helicase_ATP-bd"/>
</dbReference>
<evidence type="ECO:0000256" key="11">
    <source>
        <dbReference type="ARBA" id="ARBA00022833"/>
    </source>
</evidence>
<dbReference type="OrthoDB" id="5575at2759"/>
<evidence type="ECO:0000256" key="2">
    <source>
        <dbReference type="ARBA" id="ARBA00004477"/>
    </source>
</evidence>
<dbReference type="FunFam" id="3.40.50.300:FF:000950">
    <property type="entry name" value="probable ATP-dependent DNA helicase HFM1"/>
    <property type="match status" value="1"/>
</dbReference>
<dbReference type="GO" id="GO:0007131">
    <property type="term" value="P:reciprocal meiotic recombination"/>
    <property type="evidence" value="ECO:0007669"/>
    <property type="project" value="UniProtKB-ARBA"/>
</dbReference>
<dbReference type="InterPro" id="IPR057842">
    <property type="entry name" value="WH_MER3"/>
</dbReference>
<feature type="transmembrane region" description="Helical" evidence="21">
    <location>
        <begin position="251"/>
        <end position="269"/>
    </location>
</feature>
<dbReference type="InterPro" id="IPR037185">
    <property type="entry name" value="EmrE-like"/>
</dbReference>
<feature type="compositionally biased region" description="Polar residues" evidence="20">
    <location>
        <begin position="525"/>
        <end position="541"/>
    </location>
</feature>
<evidence type="ECO:0000256" key="18">
    <source>
        <dbReference type="ARBA" id="ARBA00034808"/>
    </source>
</evidence>
<evidence type="ECO:0000313" key="24">
    <source>
        <dbReference type="EMBL" id="KKK13582.1"/>
    </source>
</evidence>
<evidence type="ECO:0000256" key="14">
    <source>
        <dbReference type="ARBA" id="ARBA00023136"/>
    </source>
</evidence>
<keyword evidence="11" id="KW-0862">Zinc</keyword>
<evidence type="ECO:0000256" key="1">
    <source>
        <dbReference type="ARBA" id="ARBA00001947"/>
    </source>
</evidence>
<dbReference type="EC" id="5.6.2.4" evidence="18"/>
<evidence type="ECO:0000256" key="21">
    <source>
        <dbReference type="SAM" id="Phobius"/>
    </source>
</evidence>
<keyword evidence="5" id="KW-0479">Metal-binding</keyword>
<evidence type="ECO:0000256" key="17">
    <source>
        <dbReference type="ARBA" id="ARBA00034617"/>
    </source>
</evidence>
<keyword evidence="14 21" id="KW-0472">Membrane</keyword>
<evidence type="ECO:0000256" key="6">
    <source>
        <dbReference type="ARBA" id="ARBA00022741"/>
    </source>
</evidence>
<dbReference type="NCBIfam" id="TIGR00803">
    <property type="entry name" value="nst"/>
    <property type="match status" value="1"/>
</dbReference>
<keyword evidence="7" id="KW-0863">Zinc-finger</keyword>
<dbReference type="SUPFAM" id="SSF158702">
    <property type="entry name" value="Sec63 N-terminal domain-like"/>
    <property type="match status" value="1"/>
</dbReference>
<dbReference type="InterPro" id="IPR007271">
    <property type="entry name" value="Nuc_sug_transpt"/>
</dbReference>
<dbReference type="PANTHER" id="PTHR47835">
    <property type="entry name" value="HFM1, ATP DEPENDENT DNA HELICASE HOMOLOG"/>
    <property type="match status" value="1"/>
</dbReference>
<dbReference type="PROSITE" id="PS51194">
    <property type="entry name" value="HELICASE_CTER"/>
    <property type="match status" value="1"/>
</dbReference>
<dbReference type="InterPro" id="IPR004179">
    <property type="entry name" value="Sec63-dom"/>
</dbReference>
<evidence type="ECO:0000256" key="4">
    <source>
        <dbReference type="ARBA" id="ARBA00022692"/>
    </source>
</evidence>
<dbReference type="InterPro" id="IPR001650">
    <property type="entry name" value="Helicase_C-like"/>
</dbReference>
<feature type="region of interest" description="Disordered" evidence="20">
    <location>
        <begin position="501"/>
        <end position="542"/>
    </location>
</feature>
<comment type="caution">
    <text evidence="24">The sequence shown here is derived from an EMBL/GenBank/DDBJ whole genome shotgun (WGS) entry which is preliminary data.</text>
</comment>
<keyword evidence="12" id="KW-0067">ATP-binding</keyword>
<reference evidence="24 25" key="1">
    <citation type="submission" date="2015-02" db="EMBL/GenBank/DDBJ databases">
        <title>Draft Genome Sequences of Two Closely-Related Aflatoxigenic Aspergillus Species Obtained from the Cote d'Ivoire.</title>
        <authorList>
            <person name="Moore G.G."/>
            <person name="Beltz S.B."/>
            <person name="Mack B.M."/>
        </authorList>
    </citation>
    <scope>NUCLEOTIDE SEQUENCE [LARGE SCALE GENOMIC DNA]</scope>
    <source>
        <strain evidence="24 25">SRRC1432</strain>
    </source>
</reference>
<dbReference type="VEuPathDB" id="FungiDB:P175DRAFT_0560004"/>
<evidence type="ECO:0000256" key="9">
    <source>
        <dbReference type="ARBA" id="ARBA00022806"/>
    </source>
</evidence>
<evidence type="ECO:0000256" key="10">
    <source>
        <dbReference type="ARBA" id="ARBA00022824"/>
    </source>
</evidence>
<feature type="compositionally biased region" description="Polar residues" evidence="20">
    <location>
        <begin position="425"/>
        <end position="438"/>
    </location>
</feature>
<feature type="transmembrane region" description="Helical" evidence="21">
    <location>
        <begin position="106"/>
        <end position="127"/>
    </location>
</feature>
<dbReference type="GO" id="GO:0003676">
    <property type="term" value="F:nucleic acid binding"/>
    <property type="evidence" value="ECO:0007669"/>
    <property type="project" value="InterPro"/>
</dbReference>
<dbReference type="SMART" id="SM00487">
    <property type="entry name" value="DEXDc"/>
    <property type="match status" value="1"/>
</dbReference>
<feature type="transmembrane region" description="Helical" evidence="21">
    <location>
        <begin position="28"/>
        <end position="51"/>
    </location>
</feature>
<dbReference type="Pfam" id="PF23445">
    <property type="entry name" value="WHD_SNRNP200"/>
    <property type="match status" value="1"/>
</dbReference>
<dbReference type="InterPro" id="IPR052247">
    <property type="entry name" value="Meiotic_Crossover_Helicase"/>
</dbReference>
<evidence type="ECO:0000256" key="5">
    <source>
        <dbReference type="ARBA" id="ARBA00022723"/>
    </source>
</evidence>
<feature type="compositionally biased region" description="Basic and acidic residues" evidence="20">
    <location>
        <begin position="512"/>
        <end position="524"/>
    </location>
</feature>
<feature type="compositionally biased region" description="Polar residues" evidence="20">
    <location>
        <begin position="502"/>
        <end position="511"/>
    </location>
</feature>
<dbReference type="PANTHER" id="PTHR47835:SF3">
    <property type="entry name" value="HELICASE FOR MEIOSIS 1"/>
    <property type="match status" value="1"/>
</dbReference>
<dbReference type="GO" id="GO:0043138">
    <property type="term" value="F:3'-5' DNA helicase activity"/>
    <property type="evidence" value="ECO:0007669"/>
    <property type="project" value="UniProtKB-EC"/>
</dbReference>
<comment type="similarity">
    <text evidence="3">Belongs to the helicase family. SKI2 subfamily.</text>
</comment>
<dbReference type="SUPFAM" id="SSF103481">
    <property type="entry name" value="Multidrug resistance efflux transporter EmrE"/>
    <property type="match status" value="1"/>
</dbReference>
<dbReference type="EMBL" id="JYKN01003205">
    <property type="protein sequence ID" value="KKK13582.1"/>
    <property type="molecule type" value="Genomic_DNA"/>
</dbReference>
<evidence type="ECO:0000256" key="15">
    <source>
        <dbReference type="ARBA" id="ARBA00023235"/>
    </source>
</evidence>
<keyword evidence="9" id="KW-0347">Helicase</keyword>
<dbReference type="InterPro" id="IPR036390">
    <property type="entry name" value="WH_DNA-bd_sf"/>
</dbReference>
<dbReference type="GO" id="GO:0016787">
    <property type="term" value="F:hydrolase activity"/>
    <property type="evidence" value="ECO:0007669"/>
    <property type="project" value="UniProtKB-KW"/>
</dbReference>
<gene>
    <name evidence="24" type="ORF">AOCH_002749</name>
</gene>
<evidence type="ECO:0000259" key="23">
    <source>
        <dbReference type="PROSITE" id="PS51194"/>
    </source>
</evidence>
<dbReference type="SMART" id="SM00490">
    <property type="entry name" value="HELICc"/>
    <property type="match status" value="1"/>
</dbReference>
<dbReference type="Pfam" id="PF02889">
    <property type="entry name" value="Sec63"/>
    <property type="match status" value="1"/>
</dbReference>
<evidence type="ECO:0000256" key="16">
    <source>
        <dbReference type="ARBA" id="ARBA00023254"/>
    </source>
</evidence>
<evidence type="ECO:0000256" key="13">
    <source>
        <dbReference type="ARBA" id="ARBA00022989"/>
    </source>
</evidence>
<evidence type="ECO:0000256" key="3">
    <source>
        <dbReference type="ARBA" id="ARBA00010140"/>
    </source>
</evidence>
<dbReference type="Gene3D" id="3.40.50.300">
    <property type="entry name" value="P-loop containing nucleotide triphosphate hydrolases"/>
    <property type="match status" value="2"/>
</dbReference>
<dbReference type="GO" id="GO:0008270">
    <property type="term" value="F:zinc ion binding"/>
    <property type="evidence" value="ECO:0007669"/>
    <property type="project" value="UniProtKB-KW"/>
</dbReference>
<accession>A0A0F8WQQ7</accession>
<comment type="subcellular location">
    <subcellularLocation>
        <location evidence="2">Endoplasmic reticulum membrane</location>
        <topology evidence="2">Multi-pass membrane protein</topology>
    </subcellularLocation>
</comment>
<dbReference type="PROSITE" id="PS51192">
    <property type="entry name" value="HELICASE_ATP_BIND_1"/>
    <property type="match status" value="1"/>
</dbReference>
<evidence type="ECO:0000256" key="20">
    <source>
        <dbReference type="SAM" id="MobiDB-lite"/>
    </source>
</evidence>
<comment type="catalytic activity">
    <reaction evidence="19">
        <text>ATP + H2O = ADP + phosphate + H(+)</text>
        <dbReference type="Rhea" id="RHEA:13065"/>
        <dbReference type="ChEBI" id="CHEBI:15377"/>
        <dbReference type="ChEBI" id="CHEBI:15378"/>
        <dbReference type="ChEBI" id="CHEBI:30616"/>
        <dbReference type="ChEBI" id="CHEBI:43474"/>
        <dbReference type="ChEBI" id="CHEBI:456216"/>
        <dbReference type="EC" id="5.6.2.4"/>
    </reaction>
</comment>
<comment type="cofactor">
    <cofactor evidence="1">
        <name>Zn(2+)</name>
        <dbReference type="ChEBI" id="CHEBI:29105"/>
    </cofactor>
</comment>
<dbReference type="Proteomes" id="UP000034947">
    <property type="component" value="Unassembled WGS sequence"/>
</dbReference>
<comment type="catalytic activity">
    <reaction evidence="17">
        <text>Couples ATP hydrolysis with the unwinding of duplex DNA by translocating in the 3'-5' direction.</text>
        <dbReference type="EC" id="5.6.2.4"/>
    </reaction>
</comment>
<feature type="domain" description="Helicase ATP-binding" evidence="22">
    <location>
        <begin position="647"/>
        <end position="821"/>
    </location>
</feature>
<dbReference type="InterPro" id="IPR036388">
    <property type="entry name" value="WH-like_DNA-bd_sf"/>
</dbReference>
<dbReference type="SUPFAM" id="SSF52540">
    <property type="entry name" value="P-loop containing nucleoside triphosphate hydrolases"/>
    <property type="match status" value="1"/>
</dbReference>
<feature type="region of interest" description="Disordered" evidence="20">
    <location>
        <begin position="377"/>
        <end position="438"/>
    </location>
</feature>
<name>A0A0F8WQQ7_9EURO</name>
<keyword evidence="4 21" id="KW-0812">Transmembrane</keyword>
<keyword evidence="10" id="KW-0256">Endoplasmic reticulum</keyword>
<keyword evidence="8" id="KW-0378">Hydrolase</keyword>
<dbReference type="InterPro" id="IPR011545">
    <property type="entry name" value="DEAD/DEAH_box_helicase_dom"/>
</dbReference>
<dbReference type="FunFam" id="3.40.50.300:FF:001076">
    <property type="entry name" value="ATP-dependent DNA helicase MER3"/>
    <property type="match status" value="1"/>
</dbReference>
<feature type="transmembrane region" description="Helical" evidence="21">
    <location>
        <begin position="210"/>
        <end position="231"/>
    </location>
</feature>
<feature type="domain" description="Helicase C-terminal" evidence="23">
    <location>
        <begin position="861"/>
        <end position="1049"/>
    </location>
</feature>
<dbReference type="GO" id="GO:0005524">
    <property type="term" value="F:ATP binding"/>
    <property type="evidence" value="ECO:0007669"/>
    <property type="project" value="UniProtKB-KW"/>
</dbReference>
<feature type="transmembrane region" description="Helical" evidence="21">
    <location>
        <begin position="281"/>
        <end position="301"/>
    </location>
</feature>
<protein>
    <recommendedName>
        <fullName evidence="18">DNA 3'-5' helicase</fullName>
        <ecNumber evidence="18">5.6.2.4</ecNumber>
    </recommendedName>
</protein>
<evidence type="ECO:0000256" key="19">
    <source>
        <dbReference type="ARBA" id="ARBA00048988"/>
    </source>
</evidence>
<evidence type="ECO:0000256" key="8">
    <source>
        <dbReference type="ARBA" id="ARBA00022801"/>
    </source>
</evidence>
<dbReference type="Gene3D" id="1.10.3380.10">
    <property type="entry name" value="Sec63 N-terminal domain-like domain"/>
    <property type="match status" value="1"/>
</dbReference>
<dbReference type="FunFam" id="1.10.10.10:FF:000012">
    <property type="entry name" value="U5 small nuclear ribonucleoprotein helicase"/>
    <property type="match status" value="1"/>
</dbReference>
<evidence type="ECO:0000256" key="7">
    <source>
        <dbReference type="ARBA" id="ARBA00022771"/>
    </source>
</evidence>
<keyword evidence="25" id="KW-1185">Reference proteome</keyword>
<dbReference type="Gene3D" id="1.10.10.10">
    <property type="entry name" value="Winged helix-like DNA-binding domain superfamily/Winged helix DNA-binding domain"/>
    <property type="match status" value="1"/>
</dbReference>
<dbReference type="CDD" id="cd18795">
    <property type="entry name" value="SF2_C_Ski2"/>
    <property type="match status" value="1"/>
</dbReference>
<feature type="compositionally biased region" description="Low complexity" evidence="20">
    <location>
        <begin position="384"/>
        <end position="398"/>
    </location>
</feature>